<dbReference type="InterPro" id="IPR015300">
    <property type="entry name" value="DNA-bd_pseudobarrel_sf"/>
</dbReference>
<feature type="region of interest" description="Disordered" evidence="6">
    <location>
        <begin position="32"/>
        <end position="60"/>
    </location>
</feature>
<keyword evidence="5" id="KW-0539">Nucleus</keyword>
<dbReference type="Proteomes" id="UP001231189">
    <property type="component" value="Unassembled WGS sequence"/>
</dbReference>
<protein>
    <recommendedName>
        <fullName evidence="7">TF-B3 domain-containing protein</fullName>
    </recommendedName>
</protein>
<dbReference type="EMBL" id="JAUUTY010000004">
    <property type="protein sequence ID" value="KAK1650381.1"/>
    <property type="molecule type" value="Genomic_DNA"/>
</dbReference>
<name>A0AAD8SFC1_LOLMU</name>
<evidence type="ECO:0000256" key="6">
    <source>
        <dbReference type="SAM" id="MobiDB-lite"/>
    </source>
</evidence>
<dbReference type="SUPFAM" id="SSF101936">
    <property type="entry name" value="DNA-binding pseudobarrel domain"/>
    <property type="match status" value="1"/>
</dbReference>
<dbReference type="PANTHER" id="PTHR31920">
    <property type="entry name" value="B3 DOMAIN-CONTAINING"/>
    <property type="match status" value="1"/>
</dbReference>
<dbReference type="GO" id="GO:0005634">
    <property type="term" value="C:nucleus"/>
    <property type="evidence" value="ECO:0007669"/>
    <property type="project" value="UniProtKB-SubCell"/>
</dbReference>
<dbReference type="InterPro" id="IPR050655">
    <property type="entry name" value="Plant_B3_domain"/>
</dbReference>
<evidence type="ECO:0000256" key="5">
    <source>
        <dbReference type="ARBA" id="ARBA00023242"/>
    </source>
</evidence>
<dbReference type="GO" id="GO:0003677">
    <property type="term" value="F:DNA binding"/>
    <property type="evidence" value="ECO:0007669"/>
    <property type="project" value="UniProtKB-KW"/>
</dbReference>
<feature type="compositionally biased region" description="Basic residues" evidence="6">
    <location>
        <begin position="34"/>
        <end position="44"/>
    </location>
</feature>
<dbReference type="PANTHER" id="PTHR31920:SF111">
    <property type="entry name" value="B3 DOMAIN-CONTAINING PROTEIN OS03G0621600-RELATED"/>
    <property type="match status" value="1"/>
</dbReference>
<keyword evidence="9" id="KW-1185">Reference proteome</keyword>
<evidence type="ECO:0000313" key="8">
    <source>
        <dbReference type="EMBL" id="KAK1650381.1"/>
    </source>
</evidence>
<evidence type="ECO:0000256" key="4">
    <source>
        <dbReference type="ARBA" id="ARBA00023163"/>
    </source>
</evidence>
<evidence type="ECO:0000256" key="2">
    <source>
        <dbReference type="ARBA" id="ARBA00023015"/>
    </source>
</evidence>
<keyword evidence="3" id="KW-0238">DNA-binding</keyword>
<organism evidence="8 9">
    <name type="scientific">Lolium multiflorum</name>
    <name type="common">Italian ryegrass</name>
    <name type="synonym">Lolium perenne subsp. multiflorum</name>
    <dbReference type="NCBI Taxonomy" id="4521"/>
    <lineage>
        <taxon>Eukaryota</taxon>
        <taxon>Viridiplantae</taxon>
        <taxon>Streptophyta</taxon>
        <taxon>Embryophyta</taxon>
        <taxon>Tracheophyta</taxon>
        <taxon>Spermatophyta</taxon>
        <taxon>Magnoliopsida</taxon>
        <taxon>Liliopsida</taxon>
        <taxon>Poales</taxon>
        <taxon>Poaceae</taxon>
        <taxon>BOP clade</taxon>
        <taxon>Pooideae</taxon>
        <taxon>Poodae</taxon>
        <taxon>Poeae</taxon>
        <taxon>Poeae Chloroplast Group 2 (Poeae type)</taxon>
        <taxon>Loliodinae</taxon>
        <taxon>Loliinae</taxon>
        <taxon>Lolium</taxon>
    </lineage>
</organism>
<proteinExistence type="predicted"/>
<evidence type="ECO:0000256" key="1">
    <source>
        <dbReference type="ARBA" id="ARBA00004123"/>
    </source>
</evidence>
<dbReference type="CDD" id="cd10017">
    <property type="entry name" value="B3_DNA"/>
    <property type="match status" value="1"/>
</dbReference>
<comment type="caution">
    <text evidence="8">The sequence shown here is derived from an EMBL/GenBank/DDBJ whole genome shotgun (WGS) entry which is preliminary data.</text>
</comment>
<sequence>MDGETWLVDGEASVVMAVKILQFPVPGVPERSFCRGRGRGRGRAARSPSPATPSSSSSDLQEEEQEVLFEFVVVLKGDPLGIQRLPDKFADFVAGNEPAALHLREAGCDCCRWPVDVLFDGRDKMYLHTGWEKFARYHDLEAGCVLTFSYLGEADMSVKVFDETRCRRHYHGDTDEEDD</sequence>
<accession>A0AAD8SFC1</accession>
<comment type="subcellular location">
    <subcellularLocation>
        <location evidence="1">Nucleus</location>
    </subcellularLocation>
</comment>
<dbReference type="SMART" id="SM01019">
    <property type="entry name" value="B3"/>
    <property type="match status" value="1"/>
</dbReference>
<feature type="compositionally biased region" description="Low complexity" evidence="6">
    <location>
        <begin position="45"/>
        <end position="58"/>
    </location>
</feature>
<evidence type="ECO:0000256" key="3">
    <source>
        <dbReference type="ARBA" id="ARBA00023125"/>
    </source>
</evidence>
<reference evidence="8" key="1">
    <citation type="submission" date="2023-07" db="EMBL/GenBank/DDBJ databases">
        <title>A chromosome-level genome assembly of Lolium multiflorum.</title>
        <authorList>
            <person name="Chen Y."/>
            <person name="Copetti D."/>
            <person name="Kolliker R."/>
            <person name="Studer B."/>
        </authorList>
    </citation>
    <scope>NUCLEOTIDE SEQUENCE</scope>
    <source>
        <strain evidence="8">02402/16</strain>
        <tissue evidence="8">Leaf</tissue>
    </source>
</reference>
<keyword evidence="4" id="KW-0804">Transcription</keyword>
<dbReference type="PROSITE" id="PS50863">
    <property type="entry name" value="B3"/>
    <property type="match status" value="1"/>
</dbReference>
<feature type="domain" description="TF-B3" evidence="7">
    <location>
        <begin position="68"/>
        <end position="164"/>
    </location>
</feature>
<dbReference type="AlphaFoldDB" id="A0AAD8SFC1"/>
<keyword evidence="2" id="KW-0805">Transcription regulation</keyword>
<evidence type="ECO:0000313" key="9">
    <source>
        <dbReference type="Proteomes" id="UP001231189"/>
    </source>
</evidence>
<dbReference type="Pfam" id="PF02362">
    <property type="entry name" value="B3"/>
    <property type="match status" value="1"/>
</dbReference>
<dbReference type="Gene3D" id="2.40.330.10">
    <property type="entry name" value="DNA-binding pseudobarrel domain"/>
    <property type="match status" value="1"/>
</dbReference>
<gene>
    <name evidence="8" type="ORF">QYE76_068186</name>
</gene>
<evidence type="ECO:0000259" key="7">
    <source>
        <dbReference type="PROSITE" id="PS50863"/>
    </source>
</evidence>
<dbReference type="InterPro" id="IPR003340">
    <property type="entry name" value="B3_DNA-bd"/>
</dbReference>